<organism evidence="10 11">
    <name type="scientific">Vibrio scophthalmi</name>
    <dbReference type="NCBI Taxonomy" id="45658"/>
    <lineage>
        <taxon>Bacteria</taxon>
        <taxon>Pseudomonadati</taxon>
        <taxon>Pseudomonadota</taxon>
        <taxon>Gammaproteobacteria</taxon>
        <taxon>Vibrionales</taxon>
        <taxon>Vibrionaceae</taxon>
        <taxon>Vibrio</taxon>
    </lineage>
</organism>
<dbReference type="STRING" id="45658.VSVS12_02830"/>
<dbReference type="EMBL" id="CP016414">
    <property type="protein sequence ID" value="ANU35323.1"/>
    <property type="molecule type" value="Genomic_DNA"/>
</dbReference>
<keyword evidence="5 9" id="KW-0949">S-adenosyl-L-methionine</keyword>
<dbReference type="PATRIC" id="fig|45658.6.peg.2784"/>
<accession>A0A1B1NS54</accession>
<dbReference type="Gene3D" id="3.40.630.30">
    <property type="match status" value="1"/>
</dbReference>
<dbReference type="Proteomes" id="UP000092528">
    <property type="component" value="Chromosome 1"/>
</dbReference>
<dbReference type="InterPro" id="IPR001690">
    <property type="entry name" value="Autoind_synthase"/>
</dbReference>
<keyword evidence="11" id="KW-1185">Reference proteome</keyword>
<evidence type="ECO:0000256" key="9">
    <source>
        <dbReference type="RuleBase" id="RU361135"/>
    </source>
</evidence>
<dbReference type="SUPFAM" id="SSF55729">
    <property type="entry name" value="Acyl-CoA N-acyltransferases (Nat)"/>
    <property type="match status" value="1"/>
</dbReference>
<keyword evidence="6 8" id="KW-0071">Autoinducer synthesis</keyword>
<name>A0A1B1NS54_9VIBR</name>
<dbReference type="GO" id="GO:0007165">
    <property type="term" value="P:signal transduction"/>
    <property type="evidence" value="ECO:0007669"/>
    <property type="project" value="TreeGrafter"/>
</dbReference>
<keyword evidence="10" id="KW-0012">Acyltransferase</keyword>
<evidence type="ECO:0000256" key="5">
    <source>
        <dbReference type="ARBA" id="ARBA00022691"/>
    </source>
</evidence>
<dbReference type="Pfam" id="PF00765">
    <property type="entry name" value="Autoind_synth"/>
    <property type="match status" value="1"/>
</dbReference>
<gene>
    <name evidence="10" type="primary">bjaI</name>
    <name evidence="10" type="ORF">VSVS05_00168</name>
</gene>
<dbReference type="EC" id="2.3.1.184" evidence="1 9"/>
<protein>
    <recommendedName>
        <fullName evidence="2 9">Acyl-homoserine-lactone synthase</fullName>
        <ecNumber evidence="1 9">2.3.1.184</ecNumber>
    </recommendedName>
    <alternativeName>
        <fullName evidence="9">Autoinducer synthesis protein</fullName>
    </alternativeName>
</protein>
<dbReference type="GO" id="GO:0009372">
    <property type="term" value="P:quorum sensing"/>
    <property type="evidence" value="ECO:0007669"/>
    <property type="project" value="UniProtKB-UniRule"/>
</dbReference>
<comment type="similarity">
    <text evidence="8 9">Belongs to the autoinducer synthase family.</text>
</comment>
<dbReference type="PANTHER" id="PTHR39322:SF1">
    <property type="entry name" value="ISOVALERYL-HOMOSERINE LACTONE SYNTHASE"/>
    <property type="match status" value="1"/>
</dbReference>
<dbReference type="RefSeq" id="WP_005598054.1">
    <property type="nucleotide sequence ID" value="NZ_CP016307.1"/>
</dbReference>
<dbReference type="AlphaFoldDB" id="A0A1B1NS54"/>
<dbReference type="GeneID" id="96871809"/>
<dbReference type="InterPro" id="IPR016181">
    <property type="entry name" value="Acyl_CoA_acyltransferase"/>
</dbReference>
<evidence type="ECO:0000313" key="11">
    <source>
        <dbReference type="Proteomes" id="UP000092528"/>
    </source>
</evidence>
<reference evidence="10 11" key="1">
    <citation type="submission" date="2016-07" db="EMBL/GenBank/DDBJ databases">
        <title>Genome sequencing of Vibrio scophthalmi strain VS-05, an isolated from Paralichthys olivaceus.</title>
        <authorList>
            <person name="Han H.-J."/>
        </authorList>
    </citation>
    <scope>NUCLEOTIDE SEQUENCE [LARGE SCALE GENOMIC DNA]</scope>
    <source>
        <strain evidence="10 11">VS-05</strain>
    </source>
</reference>
<evidence type="ECO:0000256" key="4">
    <source>
        <dbReference type="ARBA" id="ARBA00022679"/>
    </source>
</evidence>
<keyword evidence="3 8" id="KW-0673">Quorum sensing</keyword>
<keyword evidence="4 9" id="KW-0808">Transferase</keyword>
<dbReference type="PROSITE" id="PS51187">
    <property type="entry name" value="AUTOINDUCER_SYNTH_2"/>
    <property type="match status" value="1"/>
</dbReference>
<evidence type="ECO:0000256" key="1">
    <source>
        <dbReference type="ARBA" id="ARBA00012340"/>
    </source>
</evidence>
<comment type="catalytic activity">
    <reaction evidence="7 9">
        <text>a fatty acyl-[ACP] + S-adenosyl-L-methionine = an N-acyl-L-homoserine lactone + S-methyl-5'-thioadenosine + holo-[ACP] + H(+)</text>
        <dbReference type="Rhea" id="RHEA:10096"/>
        <dbReference type="Rhea" id="RHEA-COMP:9685"/>
        <dbReference type="Rhea" id="RHEA-COMP:14125"/>
        <dbReference type="ChEBI" id="CHEBI:15378"/>
        <dbReference type="ChEBI" id="CHEBI:17509"/>
        <dbReference type="ChEBI" id="CHEBI:55474"/>
        <dbReference type="ChEBI" id="CHEBI:59789"/>
        <dbReference type="ChEBI" id="CHEBI:64479"/>
        <dbReference type="ChEBI" id="CHEBI:138651"/>
        <dbReference type="EC" id="2.3.1.184"/>
    </reaction>
</comment>
<evidence type="ECO:0000256" key="2">
    <source>
        <dbReference type="ARBA" id="ARBA00018768"/>
    </source>
</evidence>
<evidence type="ECO:0000313" key="10">
    <source>
        <dbReference type="EMBL" id="ANU35323.1"/>
    </source>
</evidence>
<sequence length="187" mass="21395">MHYITGTALELNEATKLALYNYRYEVFIDNLKWDVIEGYGSDIERLEKDQFDTDETLYVIAREQESVVGCARLLPTSQPYLLKDVFPELLNGMQAPECDDVWELSRFTSFDCENKWQQTSTQFSAESTVILLRKTLEVAKSHGARALVSVSPIAVERLLRRENFSSRRLGPPIRVGGQLLIACWIDV</sequence>
<dbReference type="KEGG" id="vsc:VSVS12_02830"/>
<proteinExistence type="inferred from homology"/>
<evidence type="ECO:0000256" key="3">
    <source>
        <dbReference type="ARBA" id="ARBA00022654"/>
    </source>
</evidence>
<dbReference type="PRINTS" id="PR01549">
    <property type="entry name" value="AUTOINDCRSYN"/>
</dbReference>
<evidence type="ECO:0000256" key="6">
    <source>
        <dbReference type="ARBA" id="ARBA00022929"/>
    </source>
</evidence>
<evidence type="ECO:0000256" key="8">
    <source>
        <dbReference type="PROSITE-ProRule" id="PRU00533"/>
    </source>
</evidence>
<evidence type="ECO:0000256" key="7">
    <source>
        <dbReference type="ARBA" id="ARBA00048576"/>
    </source>
</evidence>
<dbReference type="PANTHER" id="PTHR39322">
    <property type="entry name" value="ACYL-HOMOSERINE-LACTONE SYNTHASE"/>
    <property type="match status" value="1"/>
</dbReference>
<dbReference type="GO" id="GO:0061579">
    <property type="term" value="F:N-acyl homoserine lactone synthase activity"/>
    <property type="evidence" value="ECO:0007669"/>
    <property type="project" value="UniProtKB-UniRule"/>
</dbReference>